<dbReference type="Gene3D" id="2.30.30.40">
    <property type="entry name" value="SH3 Domains"/>
    <property type="match status" value="1"/>
</dbReference>
<dbReference type="Pfam" id="PF01551">
    <property type="entry name" value="Peptidase_M23"/>
    <property type="match status" value="1"/>
</dbReference>
<evidence type="ECO:0000313" key="8">
    <source>
        <dbReference type="Proteomes" id="UP000242700"/>
    </source>
</evidence>
<comment type="catalytic activity">
    <reaction evidence="1">
        <text>Hydrolysis of the -Gly-|-Gly- bond in the pentaglycine inter-peptide link joining staphylococcal cell wall peptidoglycans.</text>
        <dbReference type="EC" id="3.4.24.75"/>
    </reaction>
</comment>
<dbReference type="Gene3D" id="2.70.70.10">
    <property type="entry name" value="Glucose Permease (Domain IIA)"/>
    <property type="match status" value="1"/>
</dbReference>
<dbReference type="InterPro" id="IPR016047">
    <property type="entry name" value="M23ase_b-sheet_dom"/>
</dbReference>
<feature type="domain" description="M23ase beta-sheet core" evidence="6">
    <location>
        <begin position="45"/>
        <end position="140"/>
    </location>
</feature>
<evidence type="ECO:0000256" key="3">
    <source>
        <dbReference type="ARBA" id="ARBA00006646"/>
    </source>
</evidence>
<sequence>MNPIAYLISQGFKVTSDPARYKSGIWGLRNYTVNGYNYDQYCGGYHRAFDLVKYDRAPIPAVFDGIVTAGTNNFGNFGCTVVVANKNLGYQVIYGHLARPLKVRLGQRVKQGEIIGFQSNTNYQNVRMDSHLHIQFQKYGYINGERNFVCSGINPLTINIAEKKYKAAWLWSGIFETEHVINIRDFPSLTGRKIGITKKNVKFSFDKLYDNNGFWWLRCMDNGAQVFIACGKKTSGVIFTKTALYGELKRLDTSKGKE</sequence>
<name>A0A1G9E8T2_9STAP</name>
<keyword evidence="5" id="KW-0378">Hydrolase</keyword>
<dbReference type="EC" id="3.4.24.75" evidence="4"/>
<comment type="similarity">
    <text evidence="3">Belongs to the peptidase M23B family.</text>
</comment>
<organism evidence="7 8">
    <name type="scientific">Jeotgalicoccus aerolatus</name>
    <dbReference type="NCBI Taxonomy" id="709510"/>
    <lineage>
        <taxon>Bacteria</taxon>
        <taxon>Bacillati</taxon>
        <taxon>Bacillota</taxon>
        <taxon>Bacilli</taxon>
        <taxon>Bacillales</taxon>
        <taxon>Staphylococcaceae</taxon>
        <taxon>Jeotgalicoccus</taxon>
    </lineage>
</organism>
<dbReference type="AlphaFoldDB" id="A0A1G9E8T2"/>
<dbReference type="EMBL" id="FNFI01000015">
    <property type="protein sequence ID" value="SDK72531.1"/>
    <property type="molecule type" value="Genomic_DNA"/>
</dbReference>
<evidence type="ECO:0000256" key="1">
    <source>
        <dbReference type="ARBA" id="ARBA00001667"/>
    </source>
</evidence>
<gene>
    <name evidence="7" type="ORF">SAMN05216187_1154</name>
</gene>
<reference evidence="8" key="1">
    <citation type="submission" date="2016-10" db="EMBL/GenBank/DDBJ databases">
        <authorList>
            <person name="Varghese N."/>
            <person name="Submissions S."/>
        </authorList>
    </citation>
    <scope>NUCLEOTIDE SEQUENCE [LARGE SCALE GENOMIC DNA]</scope>
    <source>
        <strain evidence="8">CGMCC 1.8911</strain>
    </source>
</reference>
<dbReference type="PANTHER" id="PTHR21666:SF270">
    <property type="entry name" value="MUREIN HYDROLASE ACTIVATOR ENVC"/>
    <property type="match status" value="1"/>
</dbReference>
<protein>
    <recommendedName>
        <fullName evidence="4">lysostaphin</fullName>
        <ecNumber evidence="4">3.4.24.75</ecNumber>
    </recommendedName>
</protein>
<dbReference type="GO" id="GO:0004222">
    <property type="term" value="F:metalloendopeptidase activity"/>
    <property type="evidence" value="ECO:0007669"/>
    <property type="project" value="TreeGrafter"/>
</dbReference>
<dbReference type="Proteomes" id="UP000242700">
    <property type="component" value="Unassembled WGS sequence"/>
</dbReference>
<dbReference type="STRING" id="586411.SAMN05216187_1154"/>
<dbReference type="GO" id="GO:0006508">
    <property type="term" value="P:proteolysis"/>
    <property type="evidence" value="ECO:0007669"/>
    <property type="project" value="UniProtKB-KW"/>
</dbReference>
<dbReference type="PANTHER" id="PTHR21666">
    <property type="entry name" value="PEPTIDASE-RELATED"/>
    <property type="match status" value="1"/>
</dbReference>
<dbReference type="RefSeq" id="WP_092599893.1">
    <property type="nucleotide sequence ID" value="NZ_FNFI01000015.1"/>
</dbReference>
<dbReference type="SUPFAM" id="SSF51261">
    <property type="entry name" value="Duplicated hybrid motif"/>
    <property type="match status" value="1"/>
</dbReference>
<dbReference type="InterPro" id="IPR011055">
    <property type="entry name" value="Dup_hybrid_motif"/>
</dbReference>
<evidence type="ECO:0000259" key="6">
    <source>
        <dbReference type="Pfam" id="PF01551"/>
    </source>
</evidence>
<evidence type="ECO:0000256" key="5">
    <source>
        <dbReference type="ARBA" id="ARBA00023049"/>
    </source>
</evidence>
<proteinExistence type="inferred from homology"/>
<accession>A0A1G9E8T2</accession>
<keyword evidence="5" id="KW-0645">Protease</keyword>
<keyword evidence="5" id="KW-0482">Metalloprotease</keyword>
<dbReference type="InterPro" id="IPR050570">
    <property type="entry name" value="Cell_wall_metabolism_enzyme"/>
</dbReference>
<dbReference type="OrthoDB" id="9809488at2"/>
<evidence type="ECO:0000256" key="4">
    <source>
        <dbReference type="ARBA" id="ARBA00012322"/>
    </source>
</evidence>
<comment type="cofactor">
    <cofactor evidence="2">
        <name>Zn(2+)</name>
        <dbReference type="ChEBI" id="CHEBI:29105"/>
    </cofactor>
</comment>
<evidence type="ECO:0000313" key="7">
    <source>
        <dbReference type="EMBL" id="SDK72531.1"/>
    </source>
</evidence>
<dbReference type="CDD" id="cd12797">
    <property type="entry name" value="M23_peptidase"/>
    <property type="match status" value="1"/>
</dbReference>
<evidence type="ECO:0000256" key="2">
    <source>
        <dbReference type="ARBA" id="ARBA00001947"/>
    </source>
</evidence>